<evidence type="ECO:0000256" key="5">
    <source>
        <dbReference type="ARBA" id="ARBA00022723"/>
    </source>
</evidence>
<evidence type="ECO:0000256" key="10">
    <source>
        <dbReference type="ARBA" id="ARBA00023304"/>
    </source>
</evidence>
<evidence type="ECO:0000313" key="21">
    <source>
        <dbReference type="Proteomes" id="UP000799438"/>
    </source>
</evidence>
<dbReference type="GO" id="GO:0005739">
    <property type="term" value="C:mitochondrion"/>
    <property type="evidence" value="ECO:0007669"/>
    <property type="project" value="TreeGrafter"/>
</dbReference>
<proteinExistence type="inferred from homology"/>
<comment type="cofactor">
    <cofactor evidence="15">
        <name>[2Fe-2S] cluster</name>
        <dbReference type="ChEBI" id="CHEBI:190135"/>
    </cofactor>
</comment>
<dbReference type="Pfam" id="PF00920">
    <property type="entry name" value="ILVD_EDD_N"/>
    <property type="match status" value="1"/>
</dbReference>
<dbReference type="Gene3D" id="3.50.30.80">
    <property type="entry name" value="IlvD/EDD C-terminal domain-like"/>
    <property type="match status" value="1"/>
</dbReference>
<dbReference type="GO" id="GO:0004160">
    <property type="term" value="F:dihydroxy-acid dehydratase activity"/>
    <property type="evidence" value="ECO:0007669"/>
    <property type="project" value="UniProtKB-EC"/>
</dbReference>
<comment type="catalytic activity">
    <reaction evidence="11">
        <text>(2R)-2,3-dihydroxy-3-methylbutanoate = 3-methyl-2-oxobutanoate + H2O</text>
        <dbReference type="Rhea" id="RHEA:24809"/>
        <dbReference type="ChEBI" id="CHEBI:11851"/>
        <dbReference type="ChEBI" id="CHEBI:15377"/>
        <dbReference type="ChEBI" id="CHEBI:49072"/>
        <dbReference type="EC" id="4.2.1.9"/>
    </reaction>
    <physiologicalReaction direction="left-to-right" evidence="11">
        <dbReference type="Rhea" id="RHEA:24810"/>
    </physiologicalReaction>
</comment>
<dbReference type="GO" id="GO:0009097">
    <property type="term" value="P:isoleucine biosynthetic process"/>
    <property type="evidence" value="ECO:0007669"/>
    <property type="project" value="UniProtKB-UniPathway"/>
</dbReference>
<dbReference type="InterPro" id="IPR020558">
    <property type="entry name" value="DiOHA_6PGluconate_deHydtase_CS"/>
</dbReference>
<evidence type="ECO:0000256" key="6">
    <source>
        <dbReference type="ARBA" id="ARBA00022842"/>
    </source>
</evidence>
<keyword evidence="6" id="KW-0460">Magnesium</keyword>
<dbReference type="FunFam" id="3.50.30.80:FF:000001">
    <property type="entry name" value="Dihydroxy-acid dehydratase"/>
    <property type="match status" value="1"/>
</dbReference>
<evidence type="ECO:0000256" key="7">
    <source>
        <dbReference type="ARBA" id="ARBA00023004"/>
    </source>
</evidence>
<evidence type="ECO:0000256" key="8">
    <source>
        <dbReference type="ARBA" id="ARBA00023014"/>
    </source>
</evidence>
<sequence>MASSHFGQRQEPEEPRYVVFPQQPDDATRDGKPVLNKYSTTITAGHDFPGAQAMLYAAGIPDKETMKNAPQVGIASVWWEGNPCNMHRKTSNRLAFINPAARMLDEREKLLTIRRIVLDLAKATKDAAQKQGMVAWQYNTVGVSDGITNGGEGMRFSLQTREIIADSIETVTCAQFHDANICIPGCDKNMPGCVMGMARHNRPALMIYGGTIMPGYSKLLRKPINIISTFEAQGAYIYGNLRAEHDPSITPDEIMDDLERNACPGPGACGGMYTANTLAMAIETMGLTVPGSSSAPATSPTKMRECAKAAECIKICMEKNIRPRDLLTKKSFENAMVMMMALGGSTNGVLHLLAMAGTAGVDLKLDDFQRVSDKIPFIANLAPSGKYVMADLFDIGGVPSVQKLLVAAGLLDGSAPTVTGKTLAENIESWPSLPQGNEIIRSLSNPVKPTGHIEILRGNLAPGCAVAKVTGKEGLRFSGKAMVFEKEHELDTALNEGRVPHGENLVLVVRYEGPKGGPGMPEQLKASAALMGAKLTNVALITDGRYSGASHGFIVGHIVPEAAVGGPIAVVRDGDVITIDAEKHSIDIDLSDEEIQERLRQWKPPKKTVTRGTLAKYAHLVGDASHGALTDLF</sequence>
<dbReference type="RefSeq" id="XP_033394077.1">
    <property type="nucleotide sequence ID" value="XM_033543454.1"/>
</dbReference>
<comment type="pathway">
    <text evidence="13">Amino-acid biosynthesis; L-isoleucine biosynthesis; L-isoleucine from 2-oxobutanoate: step 3/4.</text>
</comment>
<organism evidence="20 21">
    <name type="scientific">Aplosporella prunicola CBS 121167</name>
    <dbReference type="NCBI Taxonomy" id="1176127"/>
    <lineage>
        <taxon>Eukaryota</taxon>
        <taxon>Fungi</taxon>
        <taxon>Dikarya</taxon>
        <taxon>Ascomycota</taxon>
        <taxon>Pezizomycotina</taxon>
        <taxon>Dothideomycetes</taxon>
        <taxon>Dothideomycetes incertae sedis</taxon>
        <taxon>Botryosphaeriales</taxon>
        <taxon>Aplosporellaceae</taxon>
        <taxon>Aplosporella</taxon>
    </lineage>
</organism>
<dbReference type="NCBIfam" id="NF002068">
    <property type="entry name" value="PRK00911.1"/>
    <property type="match status" value="1"/>
</dbReference>
<evidence type="ECO:0000256" key="17">
    <source>
        <dbReference type="SAM" id="MobiDB-lite"/>
    </source>
</evidence>
<reference evidence="20" key="1">
    <citation type="journal article" date="2020" name="Stud. Mycol.">
        <title>101 Dothideomycetes genomes: a test case for predicting lifestyles and emergence of pathogens.</title>
        <authorList>
            <person name="Haridas S."/>
            <person name="Albert R."/>
            <person name="Binder M."/>
            <person name="Bloem J."/>
            <person name="Labutti K."/>
            <person name="Salamov A."/>
            <person name="Andreopoulos B."/>
            <person name="Baker S."/>
            <person name="Barry K."/>
            <person name="Bills G."/>
            <person name="Bluhm B."/>
            <person name="Cannon C."/>
            <person name="Castanera R."/>
            <person name="Culley D."/>
            <person name="Daum C."/>
            <person name="Ezra D."/>
            <person name="Gonzalez J."/>
            <person name="Henrissat B."/>
            <person name="Kuo A."/>
            <person name="Liang C."/>
            <person name="Lipzen A."/>
            <person name="Lutzoni F."/>
            <person name="Magnuson J."/>
            <person name="Mondo S."/>
            <person name="Nolan M."/>
            <person name="Ohm R."/>
            <person name="Pangilinan J."/>
            <person name="Park H.-J."/>
            <person name="Ramirez L."/>
            <person name="Alfaro M."/>
            <person name="Sun H."/>
            <person name="Tritt A."/>
            <person name="Yoshinaga Y."/>
            <person name="Zwiers L.-H."/>
            <person name="Turgeon B."/>
            <person name="Goodwin S."/>
            <person name="Spatafora J."/>
            <person name="Crous P."/>
            <person name="Grigoriev I."/>
        </authorList>
    </citation>
    <scope>NUCLEOTIDE SEQUENCE</scope>
    <source>
        <strain evidence="20">CBS 121167</strain>
    </source>
</reference>
<feature type="domain" description="Dihydroxy-acid/6-phosphogluconate dehydratase C-terminal" evidence="19">
    <location>
        <begin position="438"/>
        <end position="628"/>
    </location>
</feature>
<dbReference type="SUPFAM" id="SSF143975">
    <property type="entry name" value="IlvD/EDD N-terminal domain-like"/>
    <property type="match status" value="1"/>
</dbReference>
<keyword evidence="10" id="KW-0100">Branched-chain amino acid biosynthesis</keyword>
<keyword evidence="9" id="KW-0456">Lyase</keyword>
<evidence type="ECO:0000256" key="12">
    <source>
        <dbReference type="ARBA" id="ARBA00029436"/>
    </source>
</evidence>
<comment type="pathway">
    <text evidence="12">Amino-acid biosynthesis; L-valine biosynthesis; L-valine from pyruvate: step 3/4.</text>
</comment>
<dbReference type="Proteomes" id="UP000799438">
    <property type="component" value="Unassembled WGS sequence"/>
</dbReference>
<evidence type="ECO:0000259" key="18">
    <source>
        <dbReference type="Pfam" id="PF00920"/>
    </source>
</evidence>
<comment type="similarity">
    <text evidence="2">Belongs to the IlvD/Edd family.</text>
</comment>
<evidence type="ECO:0000313" key="20">
    <source>
        <dbReference type="EMBL" id="KAF2138364.1"/>
    </source>
</evidence>
<dbReference type="InterPro" id="IPR004404">
    <property type="entry name" value="DihydroxyA_deHydtase"/>
</dbReference>
<dbReference type="PANTHER" id="PTHR21000:SF13">
    <property type="entry name" value="DIHYDROXY-ACID DEHYDRATASE"/>
    <property type="match status" value="1"/>
</dbReference>
<evidence type="ECO:0000256" key="4">
    <source>
        <dbReference type="ARBA" id="ARBA00022714"/>
    </source>
</evidence>
<evidence type="ECO:0000256" key="9">
    <source>
        <dbReference type="ARBA" id="ARBA00023239"/>
    </source>
</evidence>
<evidence type="ECO:0000256" key="3">
    <source>
        <dbReference type="ARBA" id="ARBA00022605"/>
    </source>
</evidence>
<dbReference type="GO" id="GO:0009099">
    <property type="term" value="P:L-valine biosynthetic process"/>
    <property type="evidence" value="ECO:0007669"/>
    <property type="project" value="UniProtKB-UniPathway"/>
</dbReference>
<dbReference type="EMBL" id="ML995497">
    <property type="protein sequence ID" value="KAF2138364.1"/>
    <property type="molecule type" value="Genomic_DNA"/>
</dbReference>
<dbReference type="InterPro" id="IPR050165">
    <property type="entry name" value="DHAD_IlvD/Edd"/>
</dbReference>
<dbReference type="UniPathway" id="UPA00047">
    <property type="reaction ID" value="UER00057"/>
</dbReference>
<feature type="region of interest" description="Disordered" evidence="17">
    <location>
        <begin position="1"/>
        <end position="32"/>
    </location>
</feature>
<dbReference type="UniPathway" id="UPA00049">
    <property type="reaction ID" value="UER00061"/>
</dbReference>
<evidence type="ECO:0000256" key="1">
    <source>
        <dbReference type="ARBA" id="ARBA00001946"/>
    </source>
</evidence>
<dbReference type="InterPro" id="IPR042096">
    <property type="entry name" value="Dihydro-acid_dehy_C"/>
</dbReference>
<dbReference type="InterPro" id="IPR037237">
    <property type="entry name" value="IlvD/EDD_N"/>
</dbReference>
<comment type="cofactor">
    <cofactor evidence="1">
        <name>Mg(2+)</name>
        <dbReference type="ChEBI" id="CHEBI:18420"/>
    </cofactor>
</comment>
<keyword evidence="5" id="KW-0479">Metal-binding</keyword>
<name>A0A6A6B569_9PEZI</name>
<keyword evidence="4" id="KW-0001">2Fe-2S</keyword>
<evidence type="ECO:0000256" key="16">
    <source>
        <dbReference type="ARBA" id="ARBA00052865"/>
    </source>
</evidence>
<evidence type="ECO:0000256" key="2">
    <source>
        <dbReference type="ARBA" id="ARBA00006486"/>
    </source>
</evidence>
<dbReference type="SUPFAM" id="SSF52016">
    <property type="entry name" value="LeuD/IlvD-like"/>
    <property type="match status" value="1"/>
</dbReference>
<dbReference type="PANTHER" id="PTHR21000">
    <property type="entry name" value="DIHYDROXY-ACID DEHYDRATASE DAD"/>
    <property type="match status" value="1"/>
</dbReference>
<dbReference type="GO" id="GO:0051537">
    <property type="term" value="F:2 iron, 2 sulfur cluster binding"/>
    <property type="evidence" value="ECO:0007669"/>
    <property type="project" value="UniProtKB-KW"/>
</dbReference>
<accession>A0A6A6B569</accession>
<evidence type="ECO:0000256" key="13">
    <source>
        <dbReference type="ARBA" id="ARBA00029437"/>
    </source>
</evidence>
<comment type="catalytic activity">
    <reaction evidence="16">
        <text>(2R,3R)-2,3-dihydroxy-3-methylpentanoate = (S)-3-methyl-2-oxopentanoate + H2O</text>
        <dbReference type="Rhea" id="RHEA:27694"/>
        <dbReference type="ChEBI" id="CHEBI:15377"/>
        <dbReference type="ChEBI" id="CHEBI:35146"/>
        <dbReference type="ChEBI" id="CHEBI:49258"/>
        <dbReference type="EC" id="4.2.1.9"/>
    </reaction>
    <physiologicalReaction direction="left-to-right" evidence="16">
        <dbReference type="Rhea" id="RHEA:27695"/>
    </physiologicalReaction>
</comment>
<gene>
    <name evidence="20" type="ORF">K452DRAFT_311714</name>
</gene>
<dbReference type="EC" id="4.2.1.9" evidence="14"/>
<feature type="domain" description="Dihydroxy-acid/6-phosphogluconate dehydratase N-terminal" evidence="18">
    <location>
        <begin position="117"/>
        <end position="426"/>
    </location>
</feature>
<protein>
    <recommendedName>
        <fullName evidence="14">dihydroxy-acid dehydratase</fullName>
        <ecNumber evidence="14">4.2.1.9</ecNumber>
    </recommendedName>
</protein>
<keyword evidence="7" id="KW-0408">Iron</keyword>
<dbReference type="Pfam" id="PF24877">
    <property type="entry name" value="ILV_EDD_C"/>
    <property type="match status" value="1"/>
</dbReference>
<dbReference type="PROSITE" id="PS00887">
    <property type="entry name" value="ILVD_EDD_2"/>
    <property type="match status" value="1"/>
</dbReference>
<dbReference type="OrthoDB" id="3851628at2759"/>
<evidence type="ECO:0000259" key="19">
    <source>
        <dbReference type="Pfam" id="PF24877"/>
    </source>
</evidence>
<dbReference type="GeneID" id="54300951"/>
<evidence type="ECO:0000256" key="14">
    <source>
        <dbReference type="ARBA" id="ARBA00029490"/>
    </source>
</evidence>
<dbReference type="PROSITE" id="PS00886">
    <property type="entry name" value="ILVD_EDD_1"/>
    <property type="match status" value="1"/>
</dbReference>
<dbReference type="NCBIfam" id="TIGR00110">
    <property type="entry name" value="ilvD"/>
    <property type="match status" value="1"/>
</dbReference>
<keyword evidence="21" id="KW-1185">Reference proteome</keyword>
<dbReference type="GO" id="GO:0046872">
    <property type="term" value="F:metal ion binding"/>
    <property type="evidence" value="ECO:0007669"/>
    <property type="project" value="UniProtKB-KW"/>
</dbReference>
<evidence type="ECO:0000256" key="11">
    <source>
        <dbReference type="ARBA" id="ARBA00029304"/>
    </source>
</evidence>
<dbReference type="AlphaFoldDB" id="A0A6A6B569"/>
<dbReference type="InterPro" id="IPR000581">
    <property type="entry name" value="ILV_EDD_N"/>
</dbReference>
<evidence type="ECO:0000256" key="15">
    <source>
        <dbReference type="ARBA" id="ARBA00034078"/>
    </source>
</evidence>
<dbReference type="InterPro" id="IPR056740">
    <property type="entry name" value="ILV_EDD_C"/>
</dbReference>
<keyword evidence="3" id="KW-0028">Amino-acid biosynthesis</keyword>
<keyword evidence="8" id="KW-0411">Iron-sulfur</keyword>